<evidence type="ECO:0000259" key="4">
    <source>
        <dbReference type="PROSITE" id="PS51352"/>
    </source>
</evidence>
<dbReference type="RefSeq" id="WP_186976822.1">
    <property type="nucleotide sequence ID" value="NZ_JACOOH010000006.1"/>
</dbReference>
<dbReference type="EMBL" id="JACOOH010000006">
    <property type="protein sequence ID" value="MBC5622236.1"/>
    <property type="molecule type" value="Genomic_DNA"/>
</dbReference>
<organism evidence="5 6">
    <name type="scientific">Butyricimonas hominis</name>
    <dbReference type="NCBI Taxonomy" id="2763032"/>
    <lineage>
        <taxon>Bacteria</taxon>
        <taxon>Pseudomonadati</taxon>
        <taxon>Bacteroidota</taxon>
        <taxon>Bacteroidia</taxon>
        <taxon>Bacteroidales</taxon>
        <taxon>Odoribacteraceae</taxon>
        <taxon>Butyricimonas</taxon>
    </lineage>
</organism>
<dbReference type="InterPro" id="IPR051099">
    <property type="entry name" value="AGR/TXD"/>
</dbReference>
<evidence type="ECO:0000313" key="6">
    <source>
        <dbReference type="Proteomes" id="UP000646484"/>
    </source>
</evidence>
<dbReference type="PROSITE" id="PS00194">
    <property type="entry name" value="THIOREDOXIN_1"/>
    <property type="match status" value="1"/>
</dbReference>
<feature type="chain" id="PRO_5046266182" evidence="3">
    <location>
        <begin position="20"/>
        <end position="567"/>
    </location>
</feature>
<dbReference type="PROSITE" id="PS51352">
    <property type="entry name" value="THIOREDOXIN_2"/>
    <property type="match status" value="1"/>
</dbReference>
<dbReference type="Proteomes" id="UP000646484">
    <property type="component" value="Unassembled WGS sequence"/>
</dbReference>
<feature type="signal peptide" evidence="3">
    <location>
        <begin position="1"/>
        <end position="19"/>
    </location>
</feature>
<sequence length="567" mass="65605">MKIIIVNLFLLISSLSLFGQGVNFEALTFNEALAKAKQENKLVFVDCYTAWCVPCRVMAENVFPQKEAGDFFNPKFVCVKFDMEKGEGLELSKKLKIKAYPTFFIIRPDGAIQHMIVGGGELEPFINKVERGLDKKTSFTYLNKLYEKGEMTKEQLMIYMVVLQDAGERAKSKEIGKKLDSVLTEKDKMKKEYWPILEKSVYGSADFSLVLNNIAIFKKNVGGENVESYLYQNYSSTLNQLVSERPKDFSTRFTQIRKELEKSYFEKREKLEVSLDFCEAIANEDIEKIINLISRGNVELWSHTGKRASELLVHRASIDQLKNVAALECQYITGNESEAKRKFLKEIFVDFNIAARTMTFEEAFEVAKQRRGRVFIDCCDSDSPVCRYMSDTVFQDAELKRFMLKNFIYVKCDMKKQEGREVCKKFDVHVYPTFVVVNWKGGVRHKFTGIGDAEYFRSKLEDVFNGYTALECLEDWYNMGRRDKKLLTSYAEALASVKDSRAPGVVKELFRVLSDEERVSSRYWYIFAEKEYSPNGSDAEKFLLKNRTKFVEVQGLETVEQRLRDCQ</sequence>
<keyword evidence="1 3" id="KW-0732">Signal</keyword>
<accession>A0ABR7D2Q9</accession>
<dbReference type="InterPro" id="IPR017937">
    <property type="entry name" value="Thioredoxin_CS"/>
</dbReference>
<evidence type="ECO:0000256" key="3">
    <source>
        <dbReference type="SAM" id="SignalP"/>
    </source>
</evidence>
<dbReference type="InterPro" id="IPR036249">
    <property type="entry name" value="Thioredoxin-like_sf"/>
</dbReference>
<dbReference type="SUPFAM" id="SSF52833">
    <property type="entry name" value="Thioredoxin-like"/>
    <property type="match status" value="2"/>
</dbReference>
<evidence type="ECO:0000313" key="5">
    <source>
        <dbReference type="EMBL" id="MBC5622236.1"/>
    </source>
</evidence>
<comment type="caution">
    <text evidence="5">The sequence shown here is derived from an EMBL/GenBank/DDBJ whole genome shotgun (WGS) entry which is preliminary data.</text>
</comment>
<reference evidence="5 6" key="1">
    <citation type="submission" date="2020-08" db="EMBL/GenBank/DDBJ databases">
        <title>Genome public.</title>
        <authorList>
            <person name="Liu C."/>
            <person name="Sun Q."/>
        </authorList>
    </citation>
    <scope>NUCLEOTIDE SEQUENCE [LARGE SCALE GENOMIC DNA]</scope>
    <source>
        <strain evidence="5 6">NSJ-56</strain>
    </source>
</reference>
<evidence type="ECO:0000256" key="2">
    <source>
        <dbReference type="ARBA" id="ARBA00023284"/>
    </source>
</evidence>
<gene>
    <name evidence="5" type="ORF">H8S64_14125</name>
</gene>
<proteinExistence type="predicted"/>
<keyword evidence="2" id="KW-0676">Redox-active center</keyword>
<dbReference type="InterPro" id="IPR013766">
    <property type="entry name" value="Thioredoxin_domain"/>
</dbReference>
<dbReference type="PANTHER" id="PTHR15337">
    <property type="entry name" value="ANTERIOR GRADIENT PROTEIN-RELATED"/>
    <property type="match status" value="1"/>
</dbReference>
<evidence type="ECO:0000256" key="1">
    <source>
        <dbReference type="ARBA" id="ARBA00022729"/>
    </source>
</evidence>
<dbReference type="Pfam" id="PF13899">
    <property type="entry name" value="Thioredoxin_7"/>
    <property type="match status" value="2"/>
</dbReference>
<dbReference type="PANTHER" id="PTHR15337:SF11">
    <property type="entry name" value="THIOREDOXIN DOMAIN-CONTAINING PROTEIN"/>
    <property type="match status" value="1"/>
</dbReference>
<feature type="domain" description="Thioredoxin" evidence="4">
    <location>
        <begin position="15"/>
        <end position="134"/>
    </location>
</feature>
<keyword evidence="6" id="KW-1185">Reference proteome</keyword>
<dbReference type="Gene3D" id="3.40.30.10">
    <property type="entry name" value="Glutaredoxin"/>
    <property type="match status" value="2"/>
</dbReference>
<name>A0ABR7D2Q9_9BACT</name>
<protein>
    <submittedName>
        <fullName evidence="5">Thioredoxin family protein</fullName>
    </submittedName>
</protein>